<dbReference type="RefSeq" id="WP_337715416.1">
    <property type="nucleotide sequence ID" value="NZ_JBBEGL010000005.1"/>
</dbReference>
<dbReference type="Pfam" id="PF02682">
    <property type="entry name" value="CT_C_D"/>
    <property type="match status" value="1"/>
</dbReference>
<dbReference type="SUPFAM" id="SSF50891">
    <property type="entry name" value="Cyclophilin-like"/>
    <property type="match status" value="1"/>
</dbReference>
<keyword evidence="1" id="KW-0547">Nucleotide-binding</keyword>
<evidence type="ECO:0000256" key="3">
    <source>
        <dbReference type="ARBA" id="ARBA00022840"/>
    </source>
</evidence>
<reference evidence="5 6" key="1">
    <citation type="submission" date="2024-03" db="EMBL/GenBank/DDBJ databases">
        <title>Actinomycetospora sp. OC33-EN06, a novel actinomycete isolated from wild orchid (Aerides multiflora).</title>
        <authorList>
            <person name="Suriyachadkun C."/>
        </authorList>
    </citation>
    <scope>NUCLEOTIDE SEQUENCE [LARGE SCALE GENOMIC DNA]</scope>
    <source>
        <strain evidence="5 6">OC33-EN06</strain>
    </source>
</reference>
<dbReference type="InterPro" id="IPR029000">
    <property type="entry name" value="Cyclophilin-like_dom_sf"/>
</dbReference>
<evidence type="ECO:0000259" key="4">
    <source>
        <dbReference type="SMART" id="SM00796"/>
    </source>
</evidence>
<accession>A0ABU8N8G6</accession>
<organism evidence="5 6">
    <name type="scientific">Actinomycetospora aeridis</name>
    <dbReference type="NCBI Taxonomy" id="3129231"/>
    <lineage>
        <taxon>Bacteria</taxon>
        <taxon>Bacillati</taxon>
        <taxon>Actinomycetota</taxon>
        <taxon>Actinomycetes</taxon>
        <taxon>Pseudonocardiales</taxon>
        <taxon>Pseudonocardiaceae</taxon>
        <taxon>Actinomycetospora</taxon>
    </lineage>
</organism>
<comment type="caution">
    <text evidence="5">The sequence shown here is derived from an EMBL/GenBank/DDBJ whole genome shotgun (WGS) entry which is preliminary data.</text>
</comment>
<feature type="domain" description="Carboxyltransferase" evidence="4">
    <location>
        <begin position="3"/>
        <end position="201"/>
    </location>
</feature>
<dbReference type="GO" id="GO:0016787">
    <property type="term" value="F:hydrolase activity"/>
    <property type="evidence" value="ECO:0007669"/>
    <property type="project" value="UniProtKB-KW"/>
</dbReference>
<keyword evidence="2 5" id="KW-0378">Hydrolase</keyword>
<evidence type="ECO:0000313" key="5">
    <source>
        <dbReference type="EMBL" id="MEJ2888651.1"/>
    </source>
</evidence>
<sequence length="215" mass="22238">MRVDVLAAGPEALLIDLDGPDEVAAVGAALRDALDRGDLPGVVDVVPAARTVLVTAPGARESLRAVRPLLDAVDPAAVPDRDAAGTVELPVIYDGEDLDLVARDAGWSTADVVRAHTEAELTVAFGGFAPGFAYLAGLPAPLQQPRLDTPRPRIAAGSVGVAGEFGGVYPRTSPGGWRLIGRLTDDAPTLFDPDRDPPALLVPGATVRFRDAGSR</sequence>
<gene>
    <name evidence="5" type="ORF">WCD41_19490</name>
</gene>
<dbReference type="SUPFAM" id="SSF160467">
    <property type="entry name" value="PH0987 N-terminal domain-like"/>
    <property type="match status" value="1"/>
</dbReference>
<name>A0ABU8N8G6_9PSEU</name>
<proteinExistence type="predicted"/>
<dbReference type="SMART" id="SM00796">
    <property type="entry name" value="AHS1"/>
    <property type="match status" value="1"/>
</dbReference>
<protein>
    <submittedName>
        <fullName evidence="5">Allophanate hydrolase subunit 1</fullName>
    </submittedName>
</protein>
<dbReference type="Gene3D" id="2.40.100.10">
    <property type="entry name" value="Cyclophilin-like"/>
    <property type="match status" value="1"/>
</dbReference>
<evidence type="ECO:0000313" key="6">
    <source>
        <dbReference type="Proteomes" id="UP001370100"/>
    </source>
</evidence>
<evidence type="ECO:0000256" key="1">
    <source>
        <dbReference type="ARBA" id="ARBA00022741"/>
    </source>
</evidence>
<dbReference type="Gene3D" id="3.30.1360.40">
    <property type="match status" value="1"/>
</dbReference>
<keyword evidence="3" id="KW-0067">ATP-binding</keyword>
<dbReference type="InterPro" id="IPR010016">
    <property type="entry name" value="PxpB"/>
</dbReference>
<dbReference type="EMBL" id="JBBEGL010000005">
    <property type="protein sequence ID" value="MEJ2888651.1"/>
    <property type="molecule type" value="Genomic_DNA"/>
</dbReference>
<dbReference type="InterPro" id="IPR003833">
    <property type="entry name" value="CT_C_D"/>
</dbReference>
<dbReference type="Proteomes" id="UP001370100">
    <property type="component" value="Unassembled WGS sequence"/>
</dbReference>
<dbReference type="PANTHER" id="PTHR34698">
    <property type="entry name" value="5-OXOPROLINASE SUBUNIT B"/>
    <property type="match status" value="1"/>
</dbReference>
<evidence type="ECO:0000256" key="2">
    <source>
        <dbReference type="ARBA" id="ARBA00022801"/>
    </source>
</evidence>
<keyword evidence="6" id="KW-1185">Reference proteome</keyword>
<dbReference type="PANTHER" id="PTHR34698:SF2">
    <property type="entry name" value="5-OXOPROLINASE SUBUNIT B"/>
    <property type="match status" value="1"/>
</dbReference>